<gene>
    <name evidence="1" type="primary">BX640584.1</name>
</gene>
<organism evidence="1">
    <name type="scientific">Nothobranchius kadleci</name>
    <name type="common">African annual killifish</name>
    <dbReference type="NCBI Taxonomy" id="1051664"/>
    <lineage>
        <taxon>Eukaryota</taxon>
        <taxon>Metazoa</taxon>
        <taxon>Chordata</taxon>
        <taxon>Craniata</taxon>
        <taxon>Vertebrata</taxon>
        <taxon>Euteleostomi</taxon>
        <taxon>Actinopterygii</taxon>
        <taxon>Neopterygii</taxon>
        <taxon>Teleostei</taxon>
        <taxon>Neoteleostei</taxon>
        <taxon>Acanthomorphata</taxon>
        <taxon>Ovalentaria</taxon>
        <taxon>Atherinomorphae</taxon>
        <taxon>Cyprinodontiformes</taxon>
        <taxon>Nothobranchiidae</taxon>
        <taxon>Nothobranchius</taxon>
    </lineage>
</organism>
<feature type="non-terminal residue" evidence="1">
    <location>
        <position position="1"/>
    </location>
</feature>
<protein>
    <submittedName>
        <fullName evidence="1">Uncharacterized protein</fullName>
    </submittedName>
</protein>
<reference evidence="1" key="1">
    <citation type="submission" date="2016-05" db="EMBL/GenBank/DDBJ databases">
        <authorList>
            <person name="Lavstsen T."/>
            <person name="Jespersen J.S."/>
        </authorList>
    </citation>
    <scope>NUCLEOTIDE SEQUENCE</scope>
    <source>
        <tissue evidence="1">Brain</tissue>
    </source>
</reference>
<sequence>LFCFSYDAIYRAGVHNHMADGLSRLPLPLDVNAYDITEPDMVAPLETDLRALSVTDFDAASGACPELDALCAQIKGVGPKQLSPCLQC</sequence>
<feature type="non-terminal residue" evidence="1">
    <location>
        <position position="88"/>
    </location>
</feature>
<evidence type="ECO:0000313" key="1">
    <source>
        <dbReference type="EMBL" id="SBP86162.1"/>
    </source>
</evidence>
<proteinExistence type="predicted"/>
<accession>A0A1A8D249</accession>
<name>A0A1A8D249_NOTKA</name>
<reference evidence="1" key="2">
    <citation type="submission" date="2016-06" db="EMBL/GenBank/DDBJ databases">
        <title>The genome of a short-lived fish provides insights into sex chromosome evolution and the genetic control of aging.</title>
        <authorList>
            <person name="Reichwald K."/>
            <person name="Felder M."/>
            <person name="Petzold A."/>
            <person name="Koch P."/>
            <person name="Groth M."/>
            <person name="Platzer M."/>
        </authorList>
    </citation>
    <scope>NUCLEOTIDE SEQUENCE</scope>
    <source>
        <tissue evidence="1">Brain</tissue>
    </source>
</reference>
<dbReference type="AlphaFoldDB" id="A0A1A8D249"/>
<dbReference type="EMBL" id="HADZ01022221">
    <property type="protein sequence ID" value="SBP86162.1"/>
    <property type="molecule type" value="Transcribed_RNA"/>
</dbReference>